<reference evidence="8" key="1">
    <citation type="submission" date="2023-06" db="EMBL/GenBank/DDBJ databases">
        <title>Genome-scale phylogeny and comparative genomics of the fungal order Sordariales.</title>
        <authorList>
            <consortium name="Lawrence Berkeley National Laboratory"/>
            <person name="Hensen N."/>
            <person name="Bonometti L."/>
            <person name="Westerberg I."/>
            <person name="Brannstrom I.O."/>
            <person name="Guillou S."/>
            <person name="Cros-Aarteil S."/>
            <person name="Calhoun S."/>
            <person name="Haridas S."/>
            <person name="Kuo A."/>
            <person name="Mondo S."/>
            <person name="Pangilinan J."/>
            <person name="Riley R."/>
            <person name="LaButti K."/>
            <person name="Andreopoulos B."/>
            <person name="Lipzen A."/>
            <person name="Chen C."/>
            <person name="Yanf M."/>
            <person name="Daum C."/>
            <person name="Ng V."/>
            <person name="Clum A."/>
            <person name="Steindorff A."/>
            <person name="Ohm R."/>
            <person name="Martin F."/>
            <person name="Silar P."/>
            <person name="Natvig D."/>
            <person name="Lalanne C."/>
            <person name="Gautier V."/>
            <person name="Ament-velasquez S.L."/>
            <person name="Kruys A."/>
            <person name="Hutchinson M.I."/>
            <person name="Powell A.J."/>
            <person name="Barry K."/>
            <person name="Miller A.N."/>
            <person name="Grigoriev I.V."/>
            <person name="Debuchy R."/>
            <person name="Gladieux P."/>
            <person name="Thoren M.H."/>
            <person name="Johannesson H."/>
        </authorList>
    </citation>
    <scope>NUCLEOTIDE SEQUENCE</scope>
    <source>
        <strain evidence="8">SMH3391-2</strain>
    </source>
</reference>
<feature type="region of interest" description="Disordered" evidence="5">
    <location>
        <begin position="613"/>
        <end position="632"/>
    </location>
</feature>
<dbReference type="InterPro" id="IPR036259">
    <property type="entry name" value="MFS_trans_sf"/>
</dbReference>
<protein>
    <submittedName>
        <fullName evidence="8">Major facilitator superfamily domain-containing protein</fullName>
    </submittedName>
</protein>
<dbReference type="PROSITE" id="PS00216">
    <property type="entry name" value="SUGAR_TRANSPORT_1"/>
    <property type="match status" value="1"/>
</dbReference>
<feature type="region of interest" description="Disordered" evidence="5">
    <location>
        <begin position="1"/>
        <end position="85"/>
    </location>
</feature>
<feature type="transmembrane region" description="Helical" evidence="6">
    <location>
        <begin position="401"/>
        <end position="428"/>
    </location>
</feature>
<dbReference type="InterPro" id="IPR020846">
    <property type="entry name" value="MFS_dom"/>
</dbReference>
<feature type="transmembrane region" description="Helical" evidence="6">
    <location>
        <begin position="238"/>
        <end position="260"/>
    </location>
</feature>
<evidence type="ECO:0000256" key="1">
    <source>
        <dbReference type="ARBA" id="ARBA00004141"/>
    </source>
</evidence>
<evidence type="ECO:0000256" key="3">
    <source>
        <dbReference type="ARBA" id="ARBA00022989"/>
    </source>
</evidence>
<evidence type="ECO:0000313" key="9">
    <source>
        <dbReference type="Proteomes" id="UP001174934"/>
    </source>
</evidence>
<keyword evidence="9" id="KW-1185">Reference proteome</keyword>
<evidence type="ECO:0000256" key="5">
    <source>
        <dbReference type="SAM" id="MobiDB-lite"/>
    </source>
</evidence>
<dbReference type="InterPro" id="IPR011701">
    <property type="entry name" value="MFS"/>
</dbReference>
<sequence>MPTGRDTVAVSGRSDGSGSRSGSRYTTTTTTTTTTAGPSSSSSTTTTDDYDARGAGVNEETLLLDAGDGDVDGSRKYDSPGPGGNNPVWTGLDDFEGLPWWKKPSIRWLLGPYALVTLAFGGTLVPKLDLLIQLVCERYFADRSASDPNFTYLPVIFGQENPQCRIPEVQRSVATFMLTISVLTGLLSSLTAPKLGALSDRYGRRRLLVLVSLGGILSEIVTILAAKYPDTIHYKWMLLGAFFDGIAGSFTAASVLIHSYTSDCTPPSRRGVAIGYLHSCLFTGLALGPFLAGEVVRVTHSLLSIFYITLGCHIFFVIYMRYIIPESLSKKRQLIAREKHALENDTPQGPVPAWAASVSRVIPFGKHLSNAMRSLRSSNPFTPLKILFPSGPGNARLRRNLLLLAGIDTVVIGAAMSSGQVIVLYVQYIFGWDTVESSRFISLVSFVRVFVLMALFPVINYIFRIRPEARRRRESGVALVESNAGADKLDIWILRTALVSDVVGIVGYIFVRSSALFVLCAVITAFGGLGSATIQASLSKHVPAERVGQLLGAIGLLHALSRIVAPVIFNGIYAATIESYPQAFYVLLAVIFVAALVGSFLIRPHVFMVEDDKPAPSAQEGSPRARRDSMDDDVLLPGLL</sequence>
<evidence type="ECO:0000256" key="6">
    <source>
        <dbReference type="SAM" id="Phobius"/>
    </source>
</evidence>
<organism evidence="8 9">
    <name type="scientific">Bombardia bombarda</name>
    <dbReference type="NCBI Taxonomy" id="252184"/>
    <lineage>
        <taxon>Eukaryota</taxon>
        <taxon>Fungi</taxon>
        <taxon>Dikarya</taxon>
        <taxon>Ascomycota</taxon>
        <taxon>Pezizomycotina</taxon>
        <taxon>Sordariomycetes</taxon>
        <taxon>Sordariomycetidae</taxon>
        <taxon>Sordariales</taxon>
        <taxon>Lasiosphaeriaceae</taxon>
        <taxon>Bombardia</taxon>
    </lineage>
</organism>
<feature type="transmembrane region" description="Helical" evidence="6">
    <location>
        <begin position="272"/>
        <end position="292"/>
    </location>
</feature>
<keyword evidence="3 6" id="KW-1133">Transmembrane helix</keyword>
<evidence type="ECO:0000313" key="8">
    <source>
        <dbReference type="EMBL" id="KAK0637261.1"/>
    </source>
</evidence>
<comment type="subcellular location">
    <subcellularLocation>
        <location evidence="1">Membrane</location>
        <topology evidence="1">Multi-pass membrane protein</topology>
    </subcellularLocation>
</comment>
<evidence type="ECO:0000256" key="4">
    <source>
        <dbReference type="ARBA" id="ARBA00023136"/>
    </source>
</evidence>
<dbReference type="GO" id="GO:0022857">
    <property type="term" value="F:transmembrane transporter activity"/>
    <property type="evidence" value="ECO:0007669"/>
    <property type="project" value="InterPro"/>
</dbReference>
<dbReference type="PANTHER" id="PTHR23507">
    <property type="entry name" value="ZGC:174356"/>
    <property type="match status" value="1"/>
</dbReference>
<feature type="transmembrane region" description="Helical" evidence="6">
    <location>
        <begin position="583"/>
        <end position="602"/>
    </location>
</feature>
<keyword evidence="4 6" id="KW-0472">Membrane</keyword>
<comment type="caution">
    <text evidence="8">The sequence shown here is derived from an EMBL/GenBank/DDBJ whole genome shotgun (WGS) entry which is preliminary data.</text>
</comment>
<dbReference type="PROSITE" id="PS50850">
    <property type="entry name" value="MFS"/>
    <property type="match status" value="1"/>
</dbReference>
<feature type="transmembrane region" description="Helical" evidence="6">
    <location>
        <begin position="440"/>
        <end position="463"/>
    </location>
</feature>
<evidence type="ECO:0000259" key="7">
    <source>
        <dbReference type="PROSITE" id="PS50850"/>
    </source>
</evidence>
<dbReference type="AlphaFoldDB" id="A0AA39XNG3"/>
<dbReference type="EMBL" id="JAULSR010000001">
    <property type="protein sequence ID" value="KAK0637261.1"/>
    <property type="molecule type" value="Genomic_DNA"/>
</dbReference>
<keyword evidence="2 6" id="KW-0812">Transmembrane</keyword>
<evidence type="ECO:0000256" key="2">
    <source>
        <dbReference type="ARBA" id="ARBA00022692"/>
    </source>
</evidence>
<dbReference type="InterPro" id="IPR005829">
    <property type="entry name" value="Sugar_transporter_CS"/>
</dbReference>
<feature type="transmembrane region" description="Helical" evidence="6">
    <location>
        <begin position="304"/>
        <end position="324"/>
    </location>
</feature>
<dbReference type="GO" id="GO:0016020">
    <property type="term" value="C:membrane"/>
    <property type="evidence" value="ECO:0007669"/>
    <property type="project" value="UniProtKB-SubCell"/>
</dbReference>
<dbReference type="PANTHER" id="PTHR23507:SF40">
    <property type="entry name" value="TETRACYCLINE-EFFLUX TRANSPORTER"/>
    <property type="match status" value="1"/>
</dbReference>
<accession>A0AA39XNG3</accession>
<dbReference type="Pfam" id="PF07690">
    <property type="entry name" value="MFS_1"/>
    <property type="match status" value="2"/>
</dbReference>
<feature type="transmembrane region" description="Helical" evidence="6">
    <location>
        <begin position="207"/>
        <end position="226"/>
    </location>
</feature>
<name>A0AA39XNG3_9PEZI</name>
<dbReference type="Proteomes" id="UP001174934">
    <property type="component" value="Unassembled WGS sequence"/>
</dbReference>
<feature type="transmembrane region" description="Helical" evidence="6">
    <location>
        <begin position="516"/>
        <end position="538"/>
    </location>
</feature>
<feature type="domain" description="Major facilitator superfamily (MFS) profile" evidence="7">
    <location>
        <begin position="115"/>
        <end position="606"/>
    </location>
</feature>
<dbReference type="Gene3D" id="1.20.1250.20">
    <property type="entry name" value="MFS general substrate transporter like domains"/>
    <property type="match status" value="1"/>
</dbReference>
<gene>
    <name evidence="8" type="ORF">B0T17DRAFT_613873</name>
</gene>
<feature type="compositionally biased region" description="Low complexity" evidence="5">
    <location>
        <begin position="11"/>
        <end position="47"/>
    </location>
</feature>
<dbReference type="SUPFAM" id="SSF103473">
    <property type="entry name" value="MFS general substrate transporter"/>
    <property type="match status" value="1"/>
</dbReference>
<proteinExistence type="predicted"/>
<feature type="transmembrane region" description="Helical" evidence="6">
    <location>
        <begin position="550"/>
        <end position="577"/>
    </location>
</feature>